<organism evidence="1 2">
    <name type="scientific">Aquimarina aggregata</name>
    <dbReference type="NCBI Taxonomy" id="1642818"/>
    <lineage>
        <taxon>Bacteria</taxon>
        <taxon>Pseudomonadati</taxon>
        <taxon>Bacteroidota</taxon>
        <taxon>Flavobacteriia</taxon>
        <taxon>Flavobacteriales</taxon>
        <taxon>Flavobacteriaceae</taxon>
        <taxon>Aquimarina</taxon>
    </lineage>
</organism>
<dbReference type="EMBL" id="LQRT01000058">
    <property type="protein sequence ID" value="KZS38259.1"/>
    <property type="molecule type" value="Genomic_DNA"/>
</dbReference>
<dbReference type="Proteomes" id="UP000076715">
    <property type="component" value="Unassembled WGS sequence"/>
</dbReference>
<keyword evidence="2" id="KW-1185">Reference proteome</keyword>
<name>A0A162WR83_9FLAO</name>
<evidence type="ECO:0008006" key="3">
    <source>
        <dbReference type="Google" id="ProtNLM"/>
    </source>
</evidence>
<evidence type="ECO:0000313" key="1">
    <source>
        <dbReference type="EMBL" id="KZS38259.1"/>
    </source>
</evidence>
<proteinExistence type="predicted"/>
<gene>
    <name evidence="1" type="ORF">AWE51_16980</name>
</gene>
<dbReference type="Pfam" id="PF11751">
    <property type="entry name" value="PorP_SprF"/>
    <property type="match status" value="1"/>
</dbReference>
<sequence length="335" mass="37727">MFKNNIYLLFPNRIKILMNKLLFLFMLVVFGLTTTSINAQQDAQYTQYMYNTISVNPAYAGSRGVLSVMGLHRSQWVGLEGAPRTQTLTLNTPIGDNERLGLGLSIVNDEIGPTDETYIDIDFSYTIPVSEEGKLSFGLKAGAHLLNIDFQQLTQFNQNDNLFETNIDNKFSPNVGVGVYYHTNKFYFGLSAPNLLETDHFDESTTSSDSDAVSFLAEERINYYLIAGHVFDISPDVKFKPAVLSKVVFGAPLQVDVSANFLLYDRLTLGAAYRWSAAVSGVVGFQISDSMMIGFAYDRETTELGRSQFNDGSYEVLLRFELFKKYNRMLTPRFF</sequence>
<comment type="caution">
    <text evidence="1">The sequence shown here is derived from an EMBL/GenBank/DDBJ whole genome shotgun (WGS) entry which is preliminary data.</text>
</comment>
<dbReference type="AlphaFoldDB" id="A0A162WR83"/>
<reference evidence="1 2" key="1">
    <citation type="submission" date="2016-01" db="EMBL/GenBank/DDBJ databases">
        <title>The draft genome sequence of Aquimarina sp. RZW4-3-2.</title>
        <authorList>
            <person name="Wang Y."/>
        </authorList>
    </citation>
    <scope>NUCLEOTIDE SEQUENCE [LARGE SCALE GENOMIC DNA]</scope>
    <source>
        <strain evidence="1 2">RZW4-3-2</strain>
    </source>
</reference>
<protein>
    <recommendedName>
        <fullName evidence="3">Type IX secretion system membrane protein PorP/SprF</fullName>
    </recommendedName>
</protein>
<dbReference type="InterPro" id="IPR019861">
    <property type="entry name" value="PorP/SprF_Bacteroidetes"/>
</dbReference>
<evidence type="ECO:0000313" key="2">
    <source>
        <dbReference type="Proteomes" id="UP000076715"/>
    </source>
</evidence>
<dbReference type="NCBIfam" id="TIGR03519">
    <property type="entry name" value="T9SS_PorP_fam"/>
    <property type="match status" value="1"/>
</dbReference>
<accession>A0A162WR83</accession>
<dbReference type="STRING" id="1642818.AWE51_16980"/>